<evidence type="ECO:0000256" key="1">
    <source>
        <dbReference type="SAM" id="Phobius"/>
    </source>
</evidence>
<keyword evidence="1" id="KW-0472">Membrane</keyword>
<sequence length="55" mass="5882">MAAIQPSMSTSMAMDHDARSTAVFMPMAMAVFALGCRNRSGRICGGRTSTDHAFQ</sequence>
<feature type="transmembrane region" description="Helical" evidence="1">
    <location>
        <begin position="20"/>
        <end position="37"/>
    </location>
</feature>
<keyword evidence="1" id="KW-1133">Transmembrane helix</keyword>
<dbReference type="HOGENOM" id="CLU_3034601_0_0_1"/>
<evidence type="ECO:0000313" key="2">
    <source>
        <dbReference type="EMBL" id="EDW53557.1"/>
    </source>
</evidence>
<accession>B4HZV0</accession>
<dbReference type="EMBL" id="CH480819">
    <property type="protein sequence ID" value="EDW53557.1"/>
    <property type="molecule type" value="Genomic_DNA"/>
</dbReference>
<dbReference type="AlphaFoldDB" id="B4HZV0"/>
<keyword evidence="1" id="KW-0812">Transmembrane</keyword>
<name>B4HZV0_DROSE</name>
<organism evidence="3">
    <name type="scientific">Drosophila sechellia</name>
    <name type="common">Fruit fly</name>
    <dbReference type="NCBI Taxonomy" id="7238"/>
    <lineage>
        <taxon>Eukaryota</taxon>
        <taxon>Metazoa</taxon>
        <taxon>Ecdysozoa</taxon>
        <taxon>Arthropoda</taxon>
        <taxon>Hexapoda</taxon>
        <taxon>Insecta</taxon>
        <taxon>Pterygota</taxon>
        <taxon>Neoptera</taxon>
        <taxon>Endopterygota</taxon>
        <taxon>Diptera</taxon>
        <taxon>Brachycera</taxon>
        <taxon>Muscomorpha</taxon>
        <taxon>Ephydroidea</taxon>
        <taxon>Drosophilidae</taxon>
        <taxon>Drosophila</taxon>
        <taxon>Sophophora</taxon>
    </lineage>
</organism>
<keyword evidence="3" id="KW-1185">Reference proteome</keyword>
<protein>
    <submittedName>
        <fullName evidence="2">GM12132</fullName>
    </submittedName>
</protein>
<dbReference type="Proteomes" id="UP000001292">
    <property type="component" value="Unassembled WGS sequence"/>
</dbReference>
<proteinExistence type="predicted"/>
<evidence type="ECO:0000313" key="3">
    <source>
        <dbReference type="Proteomes" id="UP000001292"/>
    </source>
</evidence>
<reference evidence="2 3" key="1">
    <citation type="journal article" date="2007" name="Nature">
        <title>Evolution of genes and genomes on the Drosophila phylogeny.</title>
        <authorList>
            <consortium name="Drosophila 12 Genomes Consortium"/>
            <person name="Clark A.G."/>
            <person name="Eisen M.B."/>
            <person name="Smith D.R."/>
            <person name="Bergman C.M."/>
            <person name="Oliver B."/>
            <person name="Markow T.A."/>
            <person name="Kaufman T.C."/>
            <person name="Kellis M."/>
            <person name="Gelbart W."/>
            <person name="Iyer V.N."/>
            <person name="Pollard D.A."/>
            <person name="Sackton T.B."/>
            <person name="Larracuente A.M."/>
            <person name="Singh N.D."/>
            <person name="Abad J.P."/>
            <person name="Abt D.N."/>
            <person name="Adryan B."/>
            <person name="Aguade M."/>
            <person name="Akashi H."/>
            <person name="Anderson W.W."/>
            <person name="Aquadro C.F."/>
            <person name="Ardell D.H."/>
            <person name="Arguello R."/>
            <person name="Artieri C.G."/>
            <person name="Barbash D.A."/>
            <person name="Barker D."/>
            <person name="Barsanti P."/>
            <person name="Batterham P."/>
            <person name="Batzoglou S."/>
            <person name="Begun D."/>
            <person name="Bhutkar A."/>
            <person name="Blanco E."/>
            <person name="Bosak S.A."/>
            <person name="Bradley R.K."/>
            <person name="Brand A.D."/>
            <person name="Brent M.R."/>
            <person name="Brooks A.N."/>
            <person name="Brown R.H."/>
            <person name="Butlin R.K."/>
            <person name="Caggese C."/>
            <person name="Calvi B.R."/>
            <person name="Bernardo de Carvalho A."/>
            <person name="Caspi A."/>
            <person name="Castrezana S."/>
            <person name="Celniker S.E."/>
            <person name="Chang J.L."/>
            <person name="Chapple C."/>
            <person name="Chatterji S."/>
            <person name="Chinwalla A."/>
            <person name="Civetta A."/>
            <person name="Clifton S.W."/>
            <person name="Comeron J.M."/>
            <person name="Costello J.C."/>
            <person name="Coyne J.A."/>
            <person name="Daub J."/>
            <person name="David R.G."/>
            <person name="Delcher A.L."/>
            <person name="Delehaunty K."/>
            <person name="Do C.B."/>
            <person name="Ebling H."/>
            <person name="Edwards K."/>
            <person name="Eickbush T."/>
            <person name="Evans J.D."/>
            <person name="Filipski A."/>
            <person name="Findeiss S."/>
            <person name="Freyhult E."/>
            <person name="Fulton L."/>
            <person name="Fulton R."/>
            <person name="Garcia A.C."/>
            <person name="Gardiner A."/>
            <person name="Garfield D.A."/>
            <person name="Garvin B.E."/>
            <person name="Gibson G."/>
            <person name="Gilbert D."/>
            <person name="Gnerre S."/>
            <person name="Godfrey J."/>
            <person name="Good R."/>
            <person name="Gotea V."/>
            <person name="Gravely B."/>
            <person name="Greenberg A.J."/>
            <person name="Griffiths-Jones S."/>
            <person name="Gross S."/>
            <person name="Guigo R."/>
            <person name="Gustafson E.A."/>
            <person name="Haerty W."/>
            <person name="Hahn M.W."/>
            <person name="Halligan D.L."/>
            <person name="Halpern A.L."/>
            <person name="Halter G.M."/>
            <person name="Han M.V."/>
            <person name="Heger A."/>
            <person name="Hillier L."/>
            <person name="Hinrichs A.S."/>
            <person name="Holmes I."/>
            <person name="Hoskins R.A."/>
            <person name="Hubisz M.J."/>
            <person name="Hultmark D."/>
            <person name="Huntley M.A."/>
            <person name="Jaffe D.B."/>
            <person name="Jagadeeshan S."/>
            <person name="Jeck W.R."/>
            <person name="Johnson J."/>
            <person name="Jones C.D."/>
            <person name="Jordan W.C."/>
            <person name="Karpen G.H."/>
            <person name="Kataoka E."/>
            <person name="Keightley P.D."/>
            <person name="Kheradpour P."/>
            <person name="Kirkness E.F."/>
            <person name="Koerich L.B."/>
            <person name="Kristiansen K."/>
            <person name="Kudrna D."/>
            <person name="Kulathinal R.J."/>
            <person name="Kumar S."/>
            <person name="Kwok R."/>
            <person name="Lander E."/>
            <person name="Langley C.H."/>
            <person name="Lapoint R."/>
            <person name="Lazzaro B.P."/>
            <person name="Lee S.J."/>
            <person name="Levesque L."/>
            <person name="Li R."/>
            <person name="Lin C.F."/>
            <person name="Lin M.F."/>
            <person name="Lindblad-Toh K."/>
            <person name="Llopart A."/>
            <person name="Long M."/>
            <person name="Low L."/>
            <person name="Lozovsky E."/>
            <person name="Lu J."/>
            <person name="Luo M."/>
            <person name="Machado C.A."/>
            <person name="Makalowski W."/>
            <person name="Marzo M."/>
            <person name="Matsuda M."/>
            <person name="Matzkin L."/>
            <person name="McAllister B."/>
            <person name="McBride C.S."/>
            <person name="McKernan B."/>
            <person name="McKernan K."/>
            <person name="Mendez-Lago M."/>
            <person name="Minx P."/>
            <person name="Mollenhauer M.U."/>
            <person name="Montooth K."/>
            <person name="Mount S.M."/>
            <person name="Mu X."/>
            <person name="Myers E."/>
            <person name="Negre B."/>
            <person name="Newfeld S."/>
            <person name="Nielsen R."/>
            <person name="Noor M.A."/>
            <person name="O'Grady P."/>
            <person name="Pachter L."/>
            <person name="Papaceit M."/>
            <person name="Parisi M.J."/>
            <person name="Parisi M."/>
            <person name="Parts L."/>
            <person name="Pedersen J.S."/>
            <person name="Pesole G."/>
            <person name="Phillippy A.M."/>
            <person name="Ponting C.P."/>
            <person name="Pop M."/>
            <person name="Porcelli D."/>
            <person name="Powell J.R."/>
            <person name="Prohaska S."/>
            <person name="Pruitt K."/>
            <person name="Puig M."/>
            <person name="Quesneville H."/>
            <person name="Ram K.R."/>
            <person name="Rand D."/>
            <person name="Rasmussen M.D."/>
            <person name="Reed L.K."/>
            <person name="Reenan R."/>
            <person name="Reily A."/>
            <person name="Remington K.A."/>
            <person name="Rieger T.T."/>
            <person name="Ritchie M.G."/>
            <person name="Robin C."/>
            <person name="Rogers Y.H."/>
            <person name="Rohde C."/>
            <person name="Rozas J."/>
            <person name="Rubenfield M.J."/>
            <person name="Ruiz A."/>
            <person name="Russo S."/>
            <person name="Salzberg S.L."/>
            <person name="Sanchez-Gracia A."/>
            <person name="Saranga D.J."/>
            <person name="Sato H."/>
            <person name="Schaeffer S.W."/>
            <person name="Schatz M.C."/>
            <person name="Schlenke T."/>
            <person name="Schwartz R."/>
            <person name="Segarra C."/>
            <person name="Singh R.S."/>
            <person name="Sirot L."/>
            <person name="Sirota M."/>
            <person name="Sisneros N.B."/>
            <person name="Smith C.D."/>
            <person name="Smith T.F."/>
            <person name="Spieth J."/>
            <person name="Stage D.E."/>
            <person name="Stark A."/>
            <person name="Stephan W."/>
            <person name="Strausberg R.L."/>
            <person name="Strempel S."/>
            <person name="Sturgill D."/>
            <person name="Sutton G."/>
            <person name="Sutton G.G."/>
            <person name="Tao W."/>
            <person name="Teichmann S."/>
            <person name="Tobari Y.N."/>
            <person name="Tomimura Y."/>
            <person name="Tsolas J.M."/>
            <person name="Valente V.L."/>
            <person name="Venter E."/>
            <person name="Venter J.C."/>
            <person name="Vicario S."/>
            <person name="Vieira F.G."/>
            <person name="Vilella A.J."/>
            <person name="Villasante A."/>
            <person name="Walenz B."/>
            <person name="Wang J."/>
            <person name="Wasserman M."/>
            <person name="Watts T."/>
            <person name="Wilson D."/>
            <person name="Wilson R.K."/>
            <person name="Wing R.A."/>
            <person name="Wolfner M.F."/>
            <person name="Wong A."/>
            <person name="Wong G.K."/>
            <person name="Wu C.I."/>
            <person name="Wu G."/>
            <person name="Yamamoto D."/>
            <person name="Yang H.P."/>
            <person name="Yang S.P."/>
            <person name="Yorke J.A."/>
            <person name="Yoshida K."/>
            <person name="Zdobnov E."/>
            <person name="Zhang P."/>
            <person name="Zhang Y."/>
            <person name="Zimin A.V."/>
            <person name="Baldwin J."/>
            <person name="Abdouelleil A."/>
            <person name="Abdulkadir J."/>
            <person name="Abebe A."/>
            <person name="Abera B."/>
            <person name="Abreu J."/>
            <person name="Acer S.C."/>
            <person name="Aftuck L."/>
            <person name="Alexander A."/>
            <person name="An P."/>
            <person name="Anderson E."/>
            <person name="Anderson S."/>
            <person name="Arachi H."/>
            <person name="Azer M."/>
            <person name="Bachantsang P."/>
            <person name="Barry A."/>
            <person name="Bayul T."/>
            <person name="Berlin A."/>
            <person name="Bessette D."/>
            <person name="Bloom T."/>
            <person name="Blye J."/>
            <person name="Boguslavskiy L."/>
            <person name="Bonnet C."/>
            <person name="Boukhgalter B."/>
            <person name="Bourzgui I."/>
            <person name="Brown A."/>
            <person name="Cahill P."/>
            <person name="Channer S."/>
            <person name="Cheshatsang Y."/>
            <person name="Chuda L."/>
            <person name="Citroen M."/>
            <person name="Collymore A."/>
            <person name="Cooke P."/>
            <person name="Costello M."/>
            <person name="D'Aco K."/>
            <person name="Daza R."/>
            <person name="De Haan G."/>
            <person name="DeGray S."/>
            <person name="DeMaso C."/>
            <person name="Dhargay N."/>
            <person name="Dooley K."/>
            <person name="Dooley E."/>
            <person name="Doricent M."/>
            <person name="Dorje P."/>
            <person name="Dorjee K."/>
            <person name="Dupes A."/>
            <person name="Elong R."/>
            <person name="Falk J."/>
            <person name="Farina A."/>
            <person name="Faro S."/>
            <person name="Ferguson D."/>
            <person name="Fisher S."/>
            <person name="Foley C.D."/>
            <person name="Franke A."/>
            <person name="Friedrich D."/>
            <person name="Gadbois L."/>
            <person name="Gearin G."/>
            <person name="Gearin C.R."/>
            <person name="Giannoukos G."/>
            <person name="Goode T."/>
            <person name="Graham J."/>
            <person name="Grandbois E."/>
            <person name="Grewal S."/>
            <person name="Gyaltsen K."/>
            <person name="Hafez N."/>
            <person name="Hagos B."/>
            <person name="Hall J."/>
            <person name="Henson C."/>
            <person name="Hollinger A."/>
            <person name="Honan T."/>
            <person name="Huard M.D."/>
            <person name="Hughes L."/>
            <person name="Hurhula B."/>
            <person name="Husby M.E."/>
            <person name="Kamat A."/>
            <person name="Kanga B."/>
            <person name="Kashin S."/>
            <person name="Khazanovich D."/>
            <person name="Kisner P."/>
            <person name="Lance K."/>
            <person name="Lara M."/>
            <person name="Lee W."/>
            <person name="Lennon N."/>
            <person name="Letendre F."/>
            <person name="LeVine R."/>
            <person name="Lipovsky A."/>
            <person name="Liu X."/>
            <person name="Liu J."/>
            <person name="Liu S."/>
            <person name="Lokyitsang T."/>
            <person name="Lokyitsang Y."/>
            <person name="Lubonja R."/>
            <person name="Lui A."/>
            <person name="MacDonald P."/>
            <person name="Magnisalis V."/>
            <person name="Maru K."/>
            <person name="Matthews C."/>
            <person name="McCusker W."/>
            <person name="McDonough S."/>
            <person name="Mehta T."/>
            <person name="Meldrim J."/>
            <person name="Meneus L."/>
            <person name="Mihai O."/>
            <person name="Mihalev A."/>
            <person name="Mihova T."/>
            <person name="Mittelman R."/>
            <person name="Mlenga V."/>
            <person name="Montmayeur A."/>
            <person name="Mulrain L."/>
            <person name="Navidi A."/>
            <person name="Naylor J."/>
            <person name="Negash T."/>
            <person name="Nguyen T."/>
            <person name="Nguyen N."/>
            <person name="Nicol R."/>
            <person name="Norbu C."/>
            <person name="Norbu N."/>
            <person name="Novod N."/>
            <person name="O'Neill B."/>
            <person name="Osman S."/>
            <person name="Markiewicz E."/>
            <person name="Oyono O.L."/>
            <person name="Patti C."/>
            <person name="Phunkhang P."/>
            <person name="Pierre F."/>
            <person name="Priest M."/>
            <person name="Raghuraman S."/>
            <person name="Rege F."/>
            <person name="Reyes R."/>
            <person name="Rise C."/>
            <person name="Rogov P."/>
            <person name="Ross K."/>
            <person name="Ryan E."/>
            <person name="Settipalli S."/>
            <person name="Shea T."/>
            <person name="Sherpa N."/>
            <person name="Shi L."/>
            <person name="Shih D."/>
            <person name="Sparrow T."/>
            <person name="Spaulding J."/>
            <person name="Stalker J."/>
            <person name="Stange-Thomann N."/>
            <person name="Stavropoulos S."/>
            <person name="Stone C."/>
            <person name="Strader C."/>
            <person name="Tesfaye S."/>
            <person name="Thomson T."/>
            <person name="Thoulutsang Y."/>
            <person name="Thoulutsang D."/>
            <person name="Topham K."/>
            <person name="Topping I."/>
            <person name="Tsamla T."/>
            <person name="Vassiliev H."/>
            <person name="Vo A."/>
            <person name="Wangchuk T."/>
            <person name="Wangdi T."/>
            <person name="Weiand M."/>
            <person name="Wilkinson J."/>
            <person name="Wilson A."/>
            <person name="Yadav S."/>
            <person name="Young G."/>
            <person name="Yu Q."/>
            <person name="Zembek L."/>
            <person name="Zhong D."/>
            <person name="Zimmer A."/>
            <person name="Zwirko Z."/>
            <person name="Jaffe D.B."/>
            <person name="Alvarez P."/>
            <person name="Brockman W."/>
            <person name="Butler J."/>
            <person name="Chin C."/>
            <person name="Gnerre S."/>
            <person name="Grabherr M."/>
            <person name="Kleber M."/>
            <person name="Mauceli E."/>
            <person name="MacCallum I."/>
        </authorList>
    </citation>
    <scope>NUCLEOTIDE SEQUENCE [LARGE SCALE GENOMIC DNA]</scope>
    <source>
        <strain evidence="3">Rob3c / Tucson 14021-0248.25</strain>
    </source>
</reference>
<gene>
    <name evidence="2" type="primary">Dsec\GM12132</name>
    <name evidence="2" type="ORF">Dsec_GM12132</name>
</gene>